<name>I4D5C5_DESAJ</name>
<sequence>MTMKKETKLEKINKDFFLWAKNFVQIIDNNGDLVKFVPNEQQVEFFNGMDKFNIIAKSRQLGFSTLMMIYCLWLVCTRPNTNTMMVSYNVESTQALFEKLKMIYATIPDKYKPAEKRSNRMELFLENGSKVMVKTAGNKSLGRGMNLQYIHLSEFAFYPDDQQKDSLVSLEQALAKNMDSMIVVETTSNGYNYYQKLFTKSYKDKSSRYKAFFFPWTSSATVSQFKHELNIAEDWFKANNHNHRLIPEQLEKDELPLYNAKVSLKMIMWRRWKLQDMALEDFQQEFPFTPEESFRATSRSIFNEQAINNSVMNLLPPLRKDELNISLPDSLASYYGRGFYMFKNVKPGERYYAGVDTASGNGGDNSTISVYSSEGEQVAVFMDNKIPIYKFADVVYDLGMMFNYAFLVVEKNSFGQSVIEKLRSERQYLNMYKMKTFDDRGKKKYMVGWITTAVSKPRLVQDFKEQFEKNLILINDSSTLDEMKIYVEADGKTSNKRGDDFHDDLVIASALAVQGLKCGKWYL</sequence>
<dbReference type="InterPro" id="IPR027417">
    <property type="entry name" value="P-loop_NTPase"/>
</dbReference>
<dbReference type="AlphaFoldDB" id="I4D5C5"/>
<organism evidence="1 2">
    <name type="scientific">Desulfosporosinus acidiphilus (strain DSM 22704 / JCM 16185 / SJ4)</name>
    <dbReference type="NCBI Taxonomy" id="646529"/>
    <lineage>
        <taxon>Bacteria</taxon>
        <taxon>Bacillati</taxon>
        <taxon>Bacillota</taxon>
        <taxon>Clostridia</taxon>
        <taxon>Eubacteriales</taxon>
        <taxon>Desulfitobacteriaceae</taxon>
        <taxon>Desulfosporosinus</taxon>
    </lineage>
</organism>
<gene>
    <name evidence="1" type="ordered locus">Desaci_2024</name>
</gene>
<reference evidence="1 2" key="1">
    <citation type="journal article" date="2012" name="J. Bacteriol.">
        <title>Complete genome sequences of Desulfosporosinus orientis DSM765T, Desulfosporosinus youngiae DSM17734T, Desulfosporosinus meridiei DSM13257T, and Desulfosporosinus acidiphilus DSM22704T.</title>
        <authorList>
            <person name="Pester M."/>
            <person name="Brambilla E."/>
            <person name="Alazard D."/>
            <person name="Rattei T."/>
            <person name="Weinmaier T."/>
            <person name="Han J."/>
            <person name="Lucas S."/>
            <person name="Lapidus A."/>
            <person name="Cheng J.F."/>
            <person name="Goodwin L."/>
            <person name="Pitluck S."/>
            <person name="Peters L."/>
            <person name="Ovchinnikova G."/>
            <person name="Teshima H."/>
            <person name="Detter J.C."/>
            <person name="Han C.S."/>
            <person name="Tapia R."/>
            <person name="Land M.L."/>
            <person name="Hauser L."/>
            <person name="Kyrpides N.C."/>
            <person name="Ivanova N.N."/>
            <person name="Pagani I."/>
            <person name="Huntmann M."/>
            <person name="Wei C.L."/>
            <person name="Davenport K.W."/>
            <person name="Daligault H."/>
            <person name="Chain P.S."/>
            <person name="Chen A."/>
            <person name="Mavromatis K."/>
            <person name="Markowitz V."/>
            <person name="Szeto E."/>
            <person name="Mikhailova N."/>
            <person name="Pati A."/>
            <person name="Wagner M."/>
            <person name="Woyke T."/>
            <person name="Ollivier B."/>
            <person name="Klenk H.P."/>
            <person name="Spring S."/>
            <person name="Loy A."/>
        </authorList>
    </citation>
    <scope>NUCLEOTIDE SEQUENCE [LARGE SCALE GENOMIC DNA]</scope>
    <source>
        <strain evidence="2">DSM 22704 / JCM 16185 / SJ4</strain>
    </source>
</reference>
<dbReference type="Gene3D" id="3.40.50.300">
    <property type="entry name" value="P-loop containing nucleotide triphosphate hydrolases"/>
    <property type="match status" value="1"/>
</dbReference>
<dbReference type="STRING" id="646529.Desaci_2024"/>
<dbReference type="Proteomes" id="UP000002892">
    <property type="component" value="Chromosome"/>
</dbReference>
<dbReference type="KEGG" id="dai:Desaci_2024"/>
<dbReference type="EMBL" id="CP003639">
    <property type="protein sequence ID" value="AFM40999.1"/>
    <property type="molecule type" value="Genomic_DNA"/>
</dbReference>
<dbReference type="Pfam" id="PF03237">
    <property type="entry name" value="Terminase_6N"/>
    <property type="match status" value="1"/>
</dbReference>
<evidence type="ECO:0000313" key="1">
    <source>
        <dbReference type="EMBL" id="AFM40999.1"/>
    </source>
</evidence>
<dbReference type="Gene3D" id="3.30.420.240">
    <property type="match status" value="1"/>
</dbReference>
<dbReference type="eggNOG" id="COG4373">
    <property type="taxonomic scope" value="Bacteria"/>
</dbReference>
<proteinExistence type="predicted"/>
<dbReference type="HOGENOM" id="CLU_038244_0_0_9"/>
<keyword evidence="2" id="KW-1185">Reference proteome</keyword>
<protein>
    <submittedName>
        <fullName evidence="1">Terminase-like family</fullName>
    </submittedName>
</protein>
<evidence type="ECO:0000313" key="2">
    <source>
        <dbReference type="Proteomes" id="UP000002892"/>
    </source>
</evidence>
<accession>I4D5C5</accession>